<name>A0A0B2AMI6_9MICC</name>
<gene>
    <name evidence="3" type="ORF">LK10_11120</name>
</gene>
<dbReference type="GO" id="GO:0016831">
    <property type="term" value="F:carboxy-lyase activity"/>
    <property type="evidence" value="ECO:0007669"/>
    <property type="project" value="InterPro"/>
</dbReference>
<accession>A0A0B2AMI6</accession>
<dbReference type="InterPro" id="IPR032465">
    <property type="entry name" value="ACMSD"/>
</dbReference>
<sequence length="284" mass="30664">MHIVDSHCHVLAADTDAYPRAPLGGKQSVWATERPVTADELLARMDETGIAQAVLVQATTAYGYDNSYVLDSAARWPDRFVAVGTFDPIADDADRRLGDLTAQGLAGVRLFTTGSTVTEQGLWFADEATDEFWSAASREGIPVCLQLRLGEDTSPVLAGLLSRHPDAVVLLDHCGYPEVRSSPASAAEGLTALAKHPGLHLKLTHRTLEGLDDLGERAMEFLEPLIEAYGADRIAWGSNCPAAEQPLQELRDLAERVLRPLPDDVRADILGGTARRLYSALGRA</sequence>
<comment type="caution">
    <text evidence="3">The sequence shown here is derived from an EMBL/GenBank/DDBJ whole genome shotgun (WGS) entry which is preliminary data.</text>
</comment>
<dbReference type="GO" id="GO:0016787">
    <property type="term" value="F:hydrolase activity"/>
    <property type="evidence" value="ECO:0007669"/>
    <property type="project" value="UniProtKB-KW"/>
</dbReference>
<protein>
    <submittedName>
        <fullName evidence="3">Amidohydrolase</fullName>
    </submittedName>
</protein>
<dbReference type="PANTHER" id="PTHR21240">
    <property type="entry name" value="2-AMINO-3-CARBOXYLMUCONATE-6-SEMIALDEHYDE DECARBOXYLASE"/>
    <property type="match status" value="1"/>
</dbReference>
<dbReference type="Pfam" id="PF04909">
    <property type="entry name" value="Amidohydro_2"/>
    <property type="match status" value="1"/>
</dbReference>
<keyword evidence="1" id="KW-0456">Lyase</keyword>
<proteinExistence type="predicted"/>
<feature type="domain" description="Amidohydrolase-related" evidence="2">
    <location>
        <begin position="4"/>
        <end position="278"/>
    </location>
</feature>
<dbReference type="InterPro" id="IPR006680">
    <property type="entry name" value="Amidohydro-rel"/>
</dbReference>
<organism evidence="3 4">
    <name type="scientific">Sinomonas humi</name>
    <dbReference type="NCBI Taxonomy" id="1338436"/>
    <lineage>
        <taxon>Bacteria</taxon>
        <taxon>Bacillati</taxon>
        <taxon>Actinomycetota</taxon>
        <taxon>Actinomycetes</taxon>
        <taxon>Micrococcales</taxon>
        <taxon>Micrococcaceae</taxon>
        <taxon>Sinomonas</taxon>
    </lineage>
</organism>
<dbReference type="STRING" id="1338436.LK10_11120"/>
<dbReference type="OrthoDB" id="5450317at2"/>
<reference evidence="3 4" key="1">
    <citation type="submission" date="2014-09" db="EMBL/GenBank/DDBJ databases">
        <title>Genome sequence of Sinomonas sp. MUSC 117.</title>
        <authorList>
            <person name="Lee L.-H."/>
        </authorList>
    </citation>
    <scope>NUCLEOTIDE SEQUENCE [LARGE SCALE GENOMIC DNA]</scope>
    <source>
        <strain evidence="3 4">MUSC 117</strain>
    </source>
</reference>
<keyword evidence="3" id="KW-0378">Hydrolase</keyword>
<evidence type="ECO:0000313" key="4">
    <source>
        <dbReference type="Proteomes" id="UP000030982"/>
    </source>
</evidence>
<evidence type="ECO:0000313" key="3">
    <source>
        <dbReference type="EMBL" id="KHL02935.1"/>
    </source>
</evidence>
<dbReference type="AlphaFoldDB" id="A0A0B2AMI6"/>
<dbReference type="SUPFAM" id="SSF51556">
    <property type="entry name" value="Metallo-dependent hydrolases"/>
    <property type="match status" value="1"/>
</dbReference>
<keyword evidence="4" id="KW-1185">Reference proteome</keyword>
<dbReference type="Proteomes" id="UP000030982">
    <property type="component" value="Unassembled WGS sequence"/>
</dbReference>
<dbReference type="EMBL" id="JTDL01000109">
    <property type="protein sequence ID" value="KHL02935.1"/>
    <property type="molecule type" value="Genomic_DNA"/>
</dbReference>
<dbReference type="RefSeq" id="WP_043123545.1">
    <property type="nucleotide sequence ID" value="NZ_JTDL01000109.1"/>
</dbReference>
<dbReference type="Gene3D" id="3.20.20.140">
    <property type="entry name" value="Metal-dependent hydrolases"/>
    <property type="match status" value="1"/>
</dbReference>
<dbReference type="InterPro" id="IPR032466">
    <property type="entry name" value="Metal_Hydrolase"/>
</dbReference>
<evidence type="ECO:0000259" key="2">
    <source>
        <dbReference type="Pfam" id="PF04909"/>
    </source>
</evidence>
<evidence type="ECO:0000256" key="1">
    <source>
        <dbReference type="ARBA" id="ARBA00023239"/>
    </source>
</evidence>